<accession>A0ABW5BFT1</accession>
<gene>
    <name evidence="1" type="ORF">ACFSKO_05025</name>
</gene>
<proteinExistence type="predicted"/>
<reference evidence="2" key="1">
    <citation type="journal article" date="2019" name="Int. J. Syst. Evol. Microbiol.">
        <title>The Global Catalogue of Microorganisms (GCM) 10K type strain sequencing project: providing services to taxonomists for standard genome sequencing and annotation.</title>
        <authorList>
            <consortium name="The Broad Institute Genomics Platform"/>
            <consortium name="The Broad Institute Genome Sequencing Center for Infectious Disease"/>
            <person name="Wu L."/>
            <person name="Ma J."/>
        </authorList>
    </citation>
    <scope>NUCLEOTIDE SEQUENCE [LARGE SCALE GENOMIC DNA]</scope>
    <source>
        <strain evidence="2">CGMCC 4.7192</strain>
    </source>
</reference>
<evidence type="ECO:0000313" key="2">
    <source>
        <dbReference type="Proteomes" id="UP001597294"/>
    </source>
</evidence>
<evidence type="ECO:0000313" key="1">
    <source>
        <dbReference type="EMBL" id="MFD2204957.1"/>
    </source>
</evidence>
<organism evidence="1 2">
    <name type="scientific">Kiloniella antarctica</name>
    <dbReference type="NCBI Taxonomy" id="1550907"/>
    <lineage>
        <taxon>Bacteria</taxon>
        <taxon>Pseudomonadati</taxon>
        <taxon>Pseudomonadota</taxon>
        <taxon>Alphaproteobacteria</taxon>
        <taxon>Rhodospirillales</taxon>
        <taxon>Kiloniellaceae</taxon>
        <taxon>Kiloniella</taxon>
    </lineage>
</organism>
<comment type="caution">
    <text evidence="1">The sequence shown here is derived from an EMBL/GenBank/DDBJ whole genome shotgun (WGS) entry which is preliminary data.</text>
</comment>
<sequence length="47" mass="5390">MLLVLHSSGKESRDKTIYKLLLPTHKRPNYRRLISLLLIVVSSLASE</sequence>
<dbReference type="RefSeq" id="WP_380249041.1">
    <property type="nucleotide sequence ID" value="NZ_JBHUII010000001.1"/>
</dbReference>
<protein>
    <recommendedName>
        <fullName evidence="3">H repeat-associated protein N-terminal domain-containing protein</fullName>
    </recommendedName>
</protein>
<name>A0ABW5BFT1_9PROT</name>
<keyword evidence="2" id="KW-1185">Reference proteome</keyword>
<dbReference type="EMBL" id="JBHUII010000001">
    <property type="protein sequence ID" value="MFD2204957.1"/>
    <property type="molecule type" value="Genomic_DNA"/>
</dbReference>
<evidence type="ECO:0008006" key="3">
    <source>
        <dbReference type="Google" id="ProtNLM"/>
    </source>
</evidence>
<dbReference type="Proteomes" id="UP001597294">
    <property type="component" value="Unassembled WGS sequence"/>
</dbReference>